<evidence type="ECO:0000313" key="2">
    <source>
        <dbReference type="EMBL" id="OGI83544.1"/>
    </source>
</evidence>
<reference evidence="2 3" key="1">
    <citation type="journal article" date="2016" name="Nat. Commun.">
        <title>Thousands of microbial genomes shed light on interconnected biogeochemical processes in an aquifer system.</title>
        <authorList>
            <person name="Anantharaman K."/>
            <person name="Brown C.T."/>
            <person name="Hug L.A."/>
            <person name="Sharon I."/>
            <person name="Castelle C.J."/>
            <person name="Probst A.J."/>
            <person name="Thomas B.C."/>
            <person name="Singh A."/>
            <person name="Wilkins M.J."/>
            <person name="Karaoz U."/>
            <person name="Brodie E.L."/>
            <person name="Williams K.H."/>
            <person name="Hubbard S.S."/>
            <person name="Banfield J.F."/>
        </authorList>
    </citation>
    <scope>NUCLEOTIDE SEQUENCE [LARGE SCALE GENOMIC DNA]</scope>
</reference>
<name>A0A1F6WNZ1_9BACT</name>
<dbReference type="GO" id="GO:0006351">
    <property type="term" value="P:DNA-templated transcription"/>
    <property type="evidence" value="ECO:0007669"/>
    <property type="project" value="TreeGrafter"/>
</dbReference>
<dbReference type="SUPFAM" id="SSF46785">
    <property type="entry name" value="Winged helix' DNA-binding domain"/>
    <property type="match status" value="1"/>
</dbReference>
<dbReference type="PANTHER" id="PTHR30319">
    <property type="entry name" value="PHENYLACETIC ACID REGULATOR-RELATED TRANSCRIPTIONAL REPRESSOR"/>
    <property type="match status" value="1"/>
</dbReference>
<accession>A0A1F6WNZ1</accession>
<dbReference type="InterPro" id="IPR036390">
    <property type="entry name" value="WH_DNA-bd_sf"/>
</dbReference>
<dbReference type="STRING" id="1801766.A2997_00375"/>
<comment type="caution">
    <text evidence="2">The sequence shown here is derived from an EMBL/GenBank/DDBJ whole genome shotgun (WGS) entry which is preliminary data.</text>
</comment>
<dbReference type="PANTHER" id="PTHR30319:SF1">
    <property type="entry name" value="TRANSCRIPTIONAL REPRESSOR PAAX"/>
    <property type="match status" value="1"/>
</dbReference>
<evidence type="ECO:0000313" key="3">
    <source>
        <dbReference type="Proteomes" id="UP000179448"/>
    </source>
</evidence>
<dbReference type="Gene3D" id="3.30.70.2650">
    <property type="match status" value="1"/>
</dbReference>
<dbReference type="Pfam" id="PF20803">
    <property type="entry name" value="PaaX_M"/>
    <property type="match status" value="1"/>
</dbReference>
<sequence>MKEKVNLQNIILRYISDKKTASHDDVIKYVALAVDSGISKRKVKSEYVIQRTLKHLIKEGYVIKFETNRSEFFRITKEGRQKLRSFRLDNPHPIPMGWDGKWRIIILDVNESEKEMRSALRYILKKANFVCLKNSVWISPHPFEHLLTNMKEDLGLTSELMIIVTDNLDSLTEKYLRDTFLL</sequence>
<dbReference type="AlphaFoldDB" id="A0A1F6WNZ1"/>
<feature type="domain" description="Transcriptional repressor PaaX-like central Cas2-like" evidence="1">
    <location>
        <begin position="97"/>
        <end position="169"/>
    </location>
</feature>
<gene>
    <name evidence="2" type="ORF">A2997_00375</name>
</gene>
<dbReference type="InterPro" id="IPR048846">
    <property type="entry name" value="PaaX-like_central"/>
</dbReference>
<organism evidence="2 3">
    <name type="scientific">Candidatus Nomurabacteria bacterium RIFCSPLOWO2_01_FULL_36_10b</name>
    <dbReference type="NCBI Taxonomy" id="1801766"/>
    <lineage>
        <taxon>Bacteria</taxon>
        <taxon>Candidatus Nomuraibacteriota</taxon>
    </lineage>
</organism>
<evidence type="ECO:0000259" key="1">
    <source>
        <dbReference type="Pfam" id="PF20803"/>
    </source>
</evidence>
<dbReference type="Proteomes" id="UP000179448">
    <property type="component" value="Unassembled WGS sequence"/>
</dbReference>
<protein>
    <recommendedName>
        <fullName evidence="1">Transcriptional repressor PaaX-like central Cas2-like domain-containing protein</fullName>
    </recommendedName>
</protein>
<dbReference type="EMBL" id="MFUQ01000015">
    <property type="protein sequence ID" value="OGI83544.1"/>
    <property type="molecule type" value="Genomic_DNA"/>
</dbReference>
<proteinExistence type="predicted"/>